<dbReference type="AlphaFoldDB" id="A0AAN8F9B2"/>
<sequence>YDVQTVGEITNGQVRETLQAHIRGIASSDCMFFYQVRDYNRGNLLAPVRIDSGRLTYYGIITRDYPNKVSWNPCTKEEFEQYFKLCDGEMAWRVPRLPPVLSCGRRPNHHVNFEKTCRWSGFDLQPLRNIINPYFHQFIHSTRRGLKDTDCTLSYKVQRNDGSKAFYPFRIDEGRLSHYGIIGVDSRDHFVLKGVTKEEFESYLDECYSGDWQYAGRPQVPPVLQCSTNPSSNLVHLEDMCQKREIVRQSIGKITNQAIKKLLQSKISGLDDSACTLSYRVSDAFSSYYYYRIQQESYYYYYEISVDASNNYRWRQTTEDEFMKYIKGCNKQTLDELQCRRKPRKMCKHSGFLELTIKQIPDKPIRKLLKQNLGVVCFMTKYNM</sequence>
<gene>
    <name evidence="1" type="ORF">GCK32_015163</name>
</gene>
<organism evidence="1 2">
    <name type="scientific">Trichostrongylus colubriformis</name>
    <name type="common">Black scour worm</name>
    <dbReference type="NCBI Taxonomy" id="6319"/>
    <lineage>
        <taxon>Eukaryota</taxon>
        <taxon>Metazoa</taxon>
        <taxon>Ecdysozoa</taxon>
        <taxon>Nematoda</taxon>
        <taxon>Chromadorea</taxon>
        <taxon>Rhabditida</taxon>
        <taxon>Rhabditina</taxon>
        <taxon>Rhabditomorpha</taxon>
        <taxon>Strongyloidea</taxon>
        <taxon>Trichostrongylidae</taxon>
        <taxon>Trichostrongylus</taxon>
    </lineage>
</organism>
<feature type="non-terminal residue" evidence="1">
    <location>
        <position position="384"/>
    </location>
</feature>
<feature type="non-terminal residue" evidence="1">
    <location>
        <position position="1"/>
    </location>
</feature>
<dbReference type="EMBL" id="WIXE01017293">
    <property type="protein sequence ID" value="KAK5971859.1"/>
    <property type="molecule type" value="Genomic_DNA"/>
</dbReference>
<keyword evidence="2" id="KW-1185">Reference proteome</keyword>
<dbReference type="Proteomes" id="UP001331761">
    <property type="component" value="Unassembled WGS sequence"/>
</dbReference>
<proteinExistence type="predicted"/>
<evidence type="ECO:0000313" key="2">
    <source>
        <dbReference type="Proteomes" id="UP001331761"/>
    </source>
</evidence>
<protein>
    <submittedName>
        <fullName evidence="1">Uncharacterized protein</fullName>
    </submittedName>
</protein>
<name>A0AAN8F9B2_TRICO</name>
<evidence type="ECO:0000313" key="1">
    <source>
        <dbReference type="EMBL" id="KAK5971859.1"/>
    </source>
</evidence>
<accession>A0AAN8F9B2</accession>
<comment type="caution">
    <text evidence="1">The sequence shown here is derived from an EMBL/GenBank/DDBJ whole genome shotgun (WGS) entry which is preliminary data.</text>
</comment>
<reference evidence="1 2" key="1">
    <citation type="submission" date="2019-10" db="EMBL/GenBank/DDBJ databases">
        <title>Assembly and Annotation for the nematode Trichostrongylus colubriformis.</title>
        <authorList>
            <person name="Martin J."/>
        </authorList>
    </citation>
    <scope>NUCLEOTIDE SEQUENCE [LARGE SCALE GENOMIC DNA]</scope>
    <source>
        <strain evidence="1">G859</strain>
        <tissue evidence="1">Whole worm</tissue>
    </source>
</reference>